<reference evidence="1" key="1">
    <citation type="submission" date="2024-05" db="EMBL/GenBank/DDBJ databases">
        <title>Draft Genome Sequences of Flagellimonas sp. MMG031 and Marinobacter sp. MMG032 Isolated from the dinoflagellate Symbiodinium pilosum.</title>
        <authorList>
            <person name="Shikuma N.J."/>
            <person name="Farrell M.V."/>
        </authorList>
    </citation>
    <scope>NUCLEOTIDE SEQUENCE</scope>
    <source>
        <strain evidence="1">MMG032</strain>
    </source>
</reference>
<organism evidence="1">
    <name type="scientific">Marinobacter sp. MMG032</name>
    <dbReference type="NCBI Taxonomy" id="3158548"/>
    <lineage>
        <taxon>Bacteria</taxon>
        <taxon>Pseudomonadati</taxon>
        <taxon>Pseudomonadota</taxon>
        <taxon>Gammaproteobacteria</taxon>
        <taxon>Pseudomonadales</taxon>
        <taxon>Marinobacteraceae</taxon>
        <taxon>Marinobacter</taxon>
    </lineage>
</organism>
<dbReference type="EMBL" id="CP157802">
    <property type="protein sequence ID" value="XBQ20401.1"/>
    <property type="molecule type" value="Genomic_DNA"/>
</dbReference>
<proteinExistence type="predicted"/>
<dbReference type="Pfam" id="PF09481">
    <property type="entry name" value="CRISPR_Cse1"/>
    <property type="match status" value="1"/>
</dbReference>
<protein>
    <submittedName>
        <fullName evidence="1">Type I-E CRISPR-associated protein Cse1/CasA</fullName>
    </submittedName>
</protein>
<name>A0AAU7MQ31_9GAMM</name>
<gene>
    <name evidence="1" type="primary">casA</name>
    <name evidence="1" type="synonym">cse1</name>
    <name evidence="1" type="ORF">ABNF92_04395</name>
</gene>
<dbReference type="AlphaFoldDB" id="A0AAU7MQ31"/>
<dbReference type="NCBIfam" id="TIGR02547">
    <property type="entry name" value="casA_cse1"/>
    <property type="match status" value="1"/>
</dbReference>
<sequence length="503" mass="55938">MENRFNLVDEPWIPVADVGNVSLRQVFENTKLRMLGGTPVQKVAVTKLLLAIAQAAATPDNEDGWRSLGSDGLAKRCCDYLDRWYDRFYLYGDQPFLQMPEVSRAAVQSFGATLPEISTGNTTVLSQSQVDRELTDSEKAVLIVSLMGFALAGKKTDNKVTLTPGYRGKLNNNNKPSSSKPGPSLGFMGFLHSLLLGSTLHETLWLNMLTHAQVQQTNMFPEGVGTAPWEAMPEGEDCATARALAQSLQGRLVPLCRFCLLTDSGLHYSEGVPHPGYKEGVVDPTVAINYSGKEPKALWVNPEKRPWRELTSLLSFIGQEKSQGFHSHQIALGLGRVRDVMDSFAIWSGGLRVSSNAGEQYVSGSDDFVESIVWLDSDLLGAIWFSNLKAEMDALDTLAKGLYGRVSMFFKEQKMDGSKLAAQASHLFWQLCERRFQDLVDSCGTDPESQDRRTQLRRQFAGYVHQAYDQICPRETARQLDAWAKCRPNTRQFLQQETVNHGS</sequence>
<dbReference type="KEGG" id="mamm:ABNF92_04395"/>
<dbReference type="RefSeq" id="WP_349343551.1">
    <property type="nucleotide sequence ID" value="NZ_CP157802.1"/>
</dbReference>
<evidence type="ECO:0000313" key="1">
    <source>
        <dbReference type="EMBL" id="XBQ20401.1"/>
    </source>
</evidence>
<accession>A0AAU7MQ31</accession>
<dbReference type="InterPro" id="IPR013381">
    <property type="entry name" value="CRISPR-assoc_prot_Cse1"/>
</dbReference>